<organism evidence="3 4">
    <name type="scientific">Herbaspirillum robiniae</name>
    <dbReference type="NCBI Taxonomy" id="2014887"/>
    <lineage>
        <taxon>Bacteria</taxon>
        <taxon>Pseudomonadati</taxon>
        <taxon>Pseudomonadota</taxon>
        <taxon>Betaproteobacteria</taxon>
        <taxon>Burkholderiales</taxon>
        <taxon>Oxalobacteraceae</taxon>
        <taxon>Herbaspirillum</taxon>
    </lineage>
</organism>
<comment type="caution">
    <text evidence="3">The sequence shown here is derived from an EMBL/GenBank/DDBJ whole genome shotgun (WGS) entry which is preliminary data.</text>
</comment>
<keyword evidence="4" id="KW-1185">Reference proteome</keyword>
<accession>A0ABX2M152</accession>
<sequence length="70" mass="8036">MKKNIDVRAPAGLCRQEKQNSKHGNTQKWQHRREMTQASPSIPSGCFFPLAVIIAFWKRERTSRTGGFYG</sequence>
<evidence type="ECO:0000313" key="3">
    <source>
        <dbReference type="EMBL" id="NUU03115.1"/>
    </source>
</evidence>
<evidence type="ECO:0000256" key="1">
    <source>
        <dbReference type="SAM" id="MobiDB-lite"/>
    </source>
</evidence>
<protein>
    <submittedName>
        <fullName evidence="3">Uncharacterized protein</fullName>
    </submittedName>
</protein>
<reference evidence="3 4" key="1">
    <citation type="journal article" date="2020" name="Front. Plant Sci.">
        <title>Isolation of Rhizosphere Bacteria That Improve Quality and Water Stress Tolerance in Greenhouse Ornamentals.</title>
        <authorList>
            <person name="Nordstedt N.P."/>
            <person name="Jones M.L."/>
        </authorList>
    </citation>
    <scope>NUCLEOTIDE SEQUENCE [LARGE SCALE GENOMIC DNA]</scope>
    <source>
        <strain evidence="3 4">C6C2</strain>
    </source>
</reference>
<gene>
    <name evidence="3" type="ORF">HNO84_16035</name>
</gene>
<feature type="transmembrane region" description="Helical" evidence="2">
    <location>
        <begin position="38"/>
        <end position="57"/>
    </location>
</feature>
<dbReference type="Proteomes" id="UP000536746">
    <property type="component" value="Unassembled WGS sequence"/>
</dbReference>
<evidence type="ECO:0000313" key="4">
    <source>
        <dbReference type="Proteomes" id="UP000536746"/>
    </source>
</evidence>
<proteinExistence type="predicted"/>
<keyword evidence="2" id="KW-0472">Membrane</keyword>
<name>A0ABX2M152_9BURK</name>
<keyword evidence="2" id="KW-1133">Transmembrane helix</keyword>
<dbReference type="EMBL" id="JABFMT010000017">
    <property type="protein sequence ID" value="NUU03115.1"/>
    <property type="molecule type" value="Genomic_DNA"/>
</dbReference>
<evidence type="ECO:0000256" key="2">
    <source>
        <dbReference type="SAM" id="Phobius"/>
    </source>
</evidence>
<keyword evidence="2" id="KW-0812">Transmembrane</keyword>
<feature type="region of interest" description="Disordered" evidence="1">
    <location>
        <begin position="1"/>
        <end position="40"/>
    </location>
</feature>